<dbReference type="SUPFAM" id="SSF101262">
    <property type="entry name" value="Methenyltetrahydrofolate cyclohydrolase-like"/>
    <property type="match status" value="1"/>
</dbReference>
<dbReference type="EMBL" id="JAKZBV010000001">
    <property type="protein sequence ID" value="MCH6470139.1"/>
    <property type="molecule type" value="Genomic_DNA"/>
</dbReference>
<keyword evidence="3" id="KW-1185">Reference proteome</keyword>
<organism evidence="2 3">
    <name type="scientific">Sinomonas terrae</name>
    <dbReference type="NCBI Taxonomy" id="2908838"/>
    <lineage>
        <taxon>Bacteria</taxon>
        <taxon>Bacillati</taxon>
        <taxon>Actinomycetota</taxon>
        <taxon>Actinomycetes</taxon>
        <taxon>Micrococcales</taxon>
        <taxon>Micrococcaceae</taxon>
        <taxon>Sinomonas</taxon>
    </lineage>
</organism>
<evidence type="ECO:0000313" key="3">
    <source>
        <dbReference type="Proteomes" id="UP001202922"/>
    </source>
</evidence>
<dbReference type="Proteomes" id="UP001202922">
    <property type="component" value="Unassembled WGS sequence"/>
</dbReference>
<protein>
    <submittedName>
        <fullName evidence="2">Cyclodeaminase/cyclohydrolase family protein</fullName>
    </submittedName>
</protein>
<evidence type="ECO:0000259" key="1">
    <source>
        <dbReference type="Pfam" id="PF04961"/>
    </source>
</evidence>
<name>A0ABS9U0D5_9MICC</name>
<dbReference type="Gene3D" id="1.20.120.680">
    <property type="entry name" value="Formiminotetrahydrofolate cyclodeaminase monomer, up-and-down helical bundle"/>
    <property type="match status" value="1"/>
</dbReference>
<reference evidence="2 3" key="1">
    <citation type="submission" date="2022-03" db="EMBL/GenBank/DDBJ databases">
        <title>Sinomonas sp. isolated from a soil.</title>
        <authorList>
            <person name="Han J."/>
            <person name="Kim D.-U."/>
        </authorList>
    </citation>
    <scope>NUCLEOTIDE SEQUENCE [LARGE SCALE GENOMIC DNA]</scope>
    <source>
        <strain evidence="2 3">5-5</strain>
    </source>
</reference>
<proteinExistence type="predicted"/>
<dbReference type="RefSeq" id="WP_241053657.1">
    <property type="nucleotide sequence ID" value="NZ_JAKZBV010000001.1"/>
</dbReference>
<evidence type="ECO:0000313" key="2">
    <source>
        <dbReference type="EMBL" id="MCH6470139.1"/>
    </source>
</evidence>
<dbReference type="InterPro" id="IPR036178">
    <property type="entry name" value="Formintransfe-cycloase-like_sf"/>
</dbReference>
<dbReference type="Pfam" id="PF04961">
    <property type="entry name" value="FTCD_C"/>
    <property type="match status" value="1"/>
</dbReference>
<sequence>MNDSHAVSTHGSTVEEWTRALAQSTGSPGGGAGTGLMLAVAASLMSMVAGYSEADERDPMEVERIRMRAQSLREAALRLADEDASASRAFGAAFRLERGPERQEAIRAASLNAAKSSAVLGELALDALDPLAWLALHGNPALVSDVVVAFGALRAALAGARTNVSFDLASLRSGGKDLDEVREQHAELWSTVRRFDDALDRIDTLTASIDHRAAPTAAADQRDERGTESSR</sequence>
<feature type="domain" description="Cyclodeaminase/cyclohydrolase" evidence="1">
    <location>
        <begin position="13"/>
        <end position="172"/>
    </location>
</feature>
<accession>A0ABS9U0D5</accession>
<dbReference type="InterPro" id="IPR007044">
    <property type="entry name" value="Cyclodeamin/CycHdrlase"/>
</dbReference>
<gene>
    <name evidence="2" type="ORF">L0M17_09145</name>
</gene>
<comment type="caution">
    <text evidence="2">The sequence shown here is derived from an EMBL/GenBank/DDBJ whole genome shotgun (WGS) entry which is preliminary data.</text>
</comment>